<comment type="pathway">
    <text evidence="15">Cofactor biosynthesis; adenosylcobalamin biosynthesis; sirohydrochlorin from precorrin-2: step 1/1.</text>
</comment>
<comment type="pathway">
    <text evidence="14 15">Cofactor biosynthesis; adenosylcobalamin biosynthesis; precorrin-2 from uroporphyrinogen III: step 1/1.</text>
</comment>
<evidence type="ECO:0000256" key="12">
    <source>
        <dbReference type="ARBA" id="ARBA00025705"/>
    </source>
</evidence>
<evidence type="ECO:0000256" key="13">
    <source>
        <dbReference type="ARBA" id="ARBA00047561"/>
    </source>
</evidence>
<dbReference type="Gene3D" id="1.10.8.210">
    <property type="entry name" value="Sirohaem synthase, dimerisation domain"/>
    <property type="match status" value="1"/>
</dbReference>
<dbReference type="InterPro" id="IPR036291">
    <property type="entry name" value="NAD(P)-bd_dom_sf"/>
</dbReference>
<feature type="binding site" evidence="15">
    <location>
        <position position="225"/>
    </location>
    <ligand>
        <name>S-adenosyl-L-methionine</name>
        <dbReference type="ChEBI" id="CHEBI:59789"/>
    </ligand>
</feature>
<feature type="active site" description="Proton acceptor" evidence="15 16">
    <location>
        <position position="248"/>
    </location>
</feature>
<keyword evidence="3 15" id="KW-0169">Cobalamin biosynthesis</keyword>
<dbReference type="Pfam" id="PF00590">
    <property type="entry name" value="TP_methylase"/>
    <property type="match status" value="1"/>
</dbReference>
<feature type="binding site" evidence="15">
    <location>
        <begin position="331"/>
        <end position="332"/>
    </location>
    <ligand>
        <name>S-adenosyl-L-methionine</name>
        <dbReference type="ChEBI" id="CHEBI:59789"/>
    </ligand>
</feature>
<dbReference type="NCBIfam" id="TIGR01470">
    <property type="entry name" value="cysG_Nterm"/>
    <property type="match status" value="1"/>
</dbReference>
<dbReference type="Gene3D" id="3.30.160.110">
    <property type="entry name" value="Siroheme synthase, domain 2"/>
    <property type="match status" value="1"/>
</dbReference>
<comment type="pathway">
    <text evidence="15">Porphyrin-containing compound metabolism; siroheme biosynthesis; siroheme from sirohydrochlorin: step 1/1.</text>
</comment>
<dbReference type="InterPro" id="IPR014777">
    <property type="entry name" value="4pyrrole_Mease_sub1"/>
</dbReference>
<name>A0AA42MTI3_ACIJO</name>
<reference evidence="20" key="1">
    <citation type="submission" date="2022-09" db="EMBL/GenBank/DDBJ databases">
        <title>Intensive care unit water sources are persistently colonized with multi-drug resistant bacteria and are the site of extensive horizontal gene transfer of antibiotic resistance genes.</title>
        <authorList>
            <person name="Diorio-Toth L."/>
        </authorList>
    </citation>
    <scope>NUCLEOTIDE SEQUENCE</scope>
    <source>
        <strain evidence="20">GD03920</strain>
    </source>
</reference>
<feature type="region of interest" description="Uroporphyrinogen-III C-methyltransferase" evidence="15">
    <location>
        <begin position="216"/>
        <end position="458"/>
    </location>
</feature>
<feature type="binding site" evidence="15">
    <location>
        <begin position="43"/>
        <end position="44"/>
    </location>
    <ligand>
        <name>NAD(+)</name>
        <dbReference type="ChEBI" id="CHEBI:57540"/>
    </ligand>
</feature>
<dbReference type="GO" id="GO:0004851">
    <property type="term" value="F:uroporphyrin-III C-methyltransferase activity"/>
    <property type="evidence" value="ECO:0007669"/>
    <property type="project" value="UniProtKB-UniRule"/>
</dbReference>
<dbReference type="PIRSF" id="PIRSF036426">
    <property type="entry name" value="Sirohaem_synth"/>
    <property type="match status" value="1"/>
</dbReference>
<comment type="function">
    <text evidence="15">Multifunctional enzyme that catalyzes the SAM-dependent methylations of uroporphyrinogen III at position C-2 and C-7 to form precorrin-2 via precorrin-1. Then it catalyzes the NAD-dependent ring dehydrogenation of precorrin-2 to yield sirohydrochlorin. Finally, it catalyzes the ferrochelation of sirohydrochlorin to yield siroheme.</text>
</comment>
<keyword evidence="6 15" id="KW-0949">S-adenosyl-L-methionine</keyword>
<evidence type="ECO:0000256" key="4">
    <source>
        <dbReference type="ARBA" id="ARBA00022603"/>
    </source>
</evidence>
<feature type="binding site" evidence="15">
    <location>
        <position position="412"/>
    </location>
    <ligand>
        <name>S-adenosyl-L-methionine</name>
        <dbReference type="ChEBI" id="CHEBI:59789"/>
    </ligand>
</feature>
<dbReference type="HAMAP" id="MF_01646">
    <property type="entry name" value="Siroheme_synth"/>
    <property type="match status" value="1"/>
</dbReference>
<proteinExistence type="inferred from homology"/>
<dbReference type="GO" id="GO:0019354">
    <property type="term" value="P:siroheme biosynthetic process"/>
    <property type="evidence" value="ECO:0007669"/>
    <property type="project" value="UniProtKB-UniRule"/>
</dbReference>
<evidence type="ECO:0000256" key="11">
    <source>
        <dbReference type="ARBA" id="ARBA00023268"/>
    </source>
</evidence>
<dbReference type="Pfam" id="PF13241">
    <property type="entry name" value="NAD_binding_7"/>
    <property type="match status" value="1"/>
</dbReference>
<dbReference type="FunFam" id="3.30.950.10:FF:000001">
    <property type="entry name" value="Siroheme synthase"/>
    <property type="match status" value="1"/>
</dbReference>
<dbReference type="Gene3D" id="3.40.1010.10">
    <property type="entry name" value="Cobalt-precorrin-4 Transmethylase, Domain 1"/>
    <property type="match status" value="1"/>
</dbReference>
<dbReference type="PROSITE" id="PS00839">
    <property type="entry name" value="SUMT_1"/>
    <property type="match status" value="1"/>
</dbReference>
<dbReference type="GO" id="GO:0009236">
    <property type="term" value="P:cobalamin biosynthetic process"/>
    <property type="evidence" value="ECO:0007669"/>
    <property type="project" value="UniProtKB-UniRule"/>
</dbReference>
<dbReference type="InterPro" id="IPR037115">
    <property type="entry name" value="Sirohaem_synt_dimer_dom_sf"/>
</dbReference>
<feature type="binding site" evidence="15">
    <location>
        <begin position="301"/>
        <end position="303"/>
    </location>
    <ligand>
        <name>S-adenosyl-L-methionine</name>
        <dbReference type="ChEBI" id="CHEBI:59789"/>
    </ligand>
</feature>
<feature type="binding site" evidence="15">
    <location>
        <begin position="22"/>
        <end position="23"/>
    </location>
    <ligand>
        <name>NAD(+)</name>
        <dbReference type="ChEBI" id="CHEBI:57540"/>
    </ligand>
</feature>
<dbReference type="NCBIfam" id="NF004790">
    <property type="entry name" value="PRK06136.1"/>
    <property type="match status" value="1"/>
</dbReference>
<comment type="similarity">
    <text evidence="15">In the C-terminal section; belongs to the precorrin methyltransferase family.</text>
</comment>
<keyword evidence="11 15" id="KW-0511">Multifunctional enzyme</keyword>
<dbReference type="Gene3D" id="3.30.950.10">
    <property type="entry name" value="Methyltransferase, Cobalt-precorrin-4 Transmethylase, Domain 2"/>
    <property type="match status" value="1"/>
</dbReference>
<evidence type="ECO:0000256" key="6">
    <source>
        <dbReference type="ARBA" id="ARBA00022691"/>
    </source>
</evidence>
<evidence type="ECO:0000313" key="21">
    <source>
        <dbReference type="Proteomes" id="UP001159915"/>
    </source>
</evidence>
<evidence type="ECO:0000256" key="16">
    <source>
        <dbReference type="PIRSR" id="PIRSR036426-1"/>
    </source>
</evidence>
<evidence type="ECO:0000256" key="9">
    <source>
        <dbReference type="ARBA" id="ARBA00023239"/>
    </source>
</evidence>
<keyword evidence="15" id="KW-0597">Phosphoprotein</keyword>
<dbReference type="EC" id="1.3.1.76" evidence="15"/>
<evidence type="ECO:0000256" key="7">
    <source>
        <dbReference type="ARBA" id="ARBA00023002"/>
    </source>
</evidence>
<dbReference type="InterPro" id="IPR050161">
    <property type="entry name" value="Siro_Cobalamin_biosynth"/>
</dbReference>
<comment type="caution">
    <text evidence="20">The sequence shown here is derived from an EMBL/GenBank/DDBJ whole genome shotgun (WGS) entry which is preliminary data.</text>
</comment>
<comment type="catalytic activity">
    <reaction evidence="15">
        <text>siroheme + 2 H(+) = sirohydrochlorin + Fe(2+)</text>
        <dbReference type="Rhea" id="RHEA:24360"/>
        <dbReference type="ChEBI" id="CHEBI:15378"/>
        <dbReference type="ChEBI" id="CHEBI:29033"/>
        <dbReference type="ChEBI" id="CHEBI:58351"/>
        <dbReference type="ChEBI" id="CHEBI:60052"/>
        <dbReference type="EC" id="4.99.1.4"/>
    </reaction>
</comment>
<dbReference type="PANTHER" id="PTHR45790:SF1">
    <property type="entry name" value="SIROHEME SYNTHASE"/>
    <property type="match status" value="1"/>
</dbReference>
<dbReference type="InterPro" id="IPR006367">
    <property type="entry name" value="Sirohaem_synthase_N"/>
</dbReference>
<comment type="similarity">
    <text evidence="2 17">Belongs to the precorrin methyltransferase family.</text>
</comment>
<dbReference type="InterPro" id="IPR003043">
    <property type="entry name" value="Uropor_MeTrfase_CS"/>
</dbReference>
<keyword evidence="10 15" id="KW-0627">Porphyrin biosynthesis</keyword>
<evidence type="ECO:0000256" key="2">
    <source>
        <dbReference type="ARBA" id="ARBA00005879"/>
    </source>
</evidence>
<evidence type="ECO:0000313" key="20">
    <source>
        <dbReference type="EMBL" id="MDH0968485.1"/>
    </source>
</evidence>
<comment type="catalytic activity">
    <reaction evidence="15">
        <text>uroporphyrinogen III + 2 S-adenosyl-L-methionine = precorrin-2 + 2 S-adenosyl-L-homocysteine + H(+)</text>
        <dbReference type="Rhea" id="RHEA:32459"/>
        <dbReference type="ChEBI" id="CHEBI:15378"/>
        <dbReference type="ChEBI" id="CHEBI:57308"/>
        <dbReference type="ChEBI" id="CHEBI:57856"/>
        <dbReference type="ChEBI" id="CHEBI:58827"/>
        <dbReference type="ChEBI" id="CHEBI:59789"/>
        <dbReference type="EC" id="2.1.1.107"/>
    </reaction>
</comment>
<dbReference type="AlphaFoldDB" id="A0AA42MTI3"/>
<evidence type="ECO:0000259" key="18">
    <source>
        <dbReference type="Pfam" id="PF00590"/>
    </source>
</evidence>
<comment type="pathway">
    <text evidence="12 15">Porphyrin-containing compound metabolism; siroheme biosynthesis; precorrin-2 from uroporphyrinogen III: step 1/1.</text>
</comment>
<evidence type="ECO:0000259" key="19">
    <source>
        <dbReference type="Pfam" id="PF10414"/>
    </source>
</evidence>
<dbReference type="GO" id="GO:0051287">
    <property type="term" value="F:NAD binding"/>
    <property type="evidence" value="ECO:0007669"/>
    <property type="project" value="InterPro"/>
</dbReference>
<feature type="region of interest" description="Precorrin-2 dehydrogenase / sirohydrochlorin ferrochelatase" evidence="15">
    <location>
        <begin position="1"/>
        <end position="204"/>
    </location>
</feature>
<dbReference type="SUPFAM" id="SSF53790">
    <property type="entry name" value="Tetrapyrrole methylase"/>
    <property type="match status" value="1"/>
</dbReference>
<comment type="catalytic activity">
    <reaction evidence="13 15">
        <text>precorrin-2 + NAD(+) = sirohydrochlorin + NADH + 2 H(+)</text>
        <dbReference type="Rhea" id="RHEA:15613"/>
        <dbReference type="ChEBI" id="CHEBI:15378"/>
        <dbReference type="ChEBI" id="CHEBI:57540"/>
        <dbReference type="ChEBI" id="CHEBI:57945"/>
        <dbReference type="ChEBI" id="CHEBI:58351"/>
        <dbReference type="ChEBI" id="CHEBI:58827"/>
        <dbReference type="EC" id="1.3.1.76"/>
    </reaction>
</comment>
<dbReference type="EC" id="4.99.1.4" evidence="15"/>
<dbReference type="InterPro" id="IPR014776">
    <property type="entry name" value="4pyrrole_Mease_sub2"/>
</dbReference>
<feature type="domain" description="Tetrapyrrole methylase" evidence="18">
    <location>
        <begin position="218"/>
        <end position="427"/>
    </location>
</feature>
<evidence type="ECO:0000256" key="5">
    <source>
        <dbReference type="ARBA" id="ARBA00022679"/>
    </source>
</evidence>
<feature type="binding site" evidence="15">
    <location>
        <position position="383"/>
    </location>
    <ligand>
        <name>S-adenosyl-L-methionine</name>
        <dbReference type="ChEBI" id="CHEBI:59789"/>
    </ligand>
</feature>
<dbReference type="GO" id="GO:0051266">
    <property type="term" value="F:sirohydrochlorin ferrochelatase activity"/>
    <property type="evidence" value="ECO:0007669"/>
    <property type="project" value="UniProtKB-EC"/>
</dbReference>
<dbReference type="InterPro" id="IPR035996">
    <property type="entry name" value="4pyrrol_Methylase_sf"/>
</dbReference>
<evidence type="ECO:0000256" key="10">
    <source>
        <dbReference type="ARBA" id="ARBA00023244"/>
    </source>
</evidence>
<dbReference type="EMBL" id="JAOCBE010000001">
    <property type="protein sequence ID" value="MDH0968485.1"/>
    <property type="molecule type" value="Genomic_DNA"/>
</dbReference>
<dbReference type="NCBIfam" id="TIGR01469">
    <property type="entry name" value="cobA_cysG_Cterm"/>
    <property type="match status" value="1"/>
</dbReference>
<organism evidence="20 21">
    <name type="scientific">Acinetobacter johnsonii</name>
    <dbReference type="NCBI Taxonomy" id="40214"/>
    <lineage>
        <taxon>Bacteria</taxon>
        <taxon>Pseudomonadati</taxon>
        <taxon>Pseudomonadota</taxon>
        <taxon>Gammaproteobacteria</taxon>
        <taxon>Moraxellales</taxon>
        <taxon>Moraxellaceae</taxon>
        <taxon>Acinetobacter</taxon>
    </lineage>
</organism>
<dbReference type="SUPFAM" id="SSF75615">
    <property type="entry name" value="Siroheme synthase middle domains-like"/>
    <property type="match status" value="1"/>
</dbReference>
<accession>A0AA42MTI3</accession>
<feature type="binding site" evidence="15">
    <location>
        <position position="306"/>
    </location>
    <ligand>
        <name>S-adenosyl-L-methionine</name>
        <dbReference type="ChEBI" id="CHEBI:59789"/>
    </ligand>
</feature>
<dbReference type="EC" id="2.1.1.107" evidence="15"/>
<keyword evidence="7 15" id="KW-0560">Oxidoreductase</keyword>
<dbReference type="NCBIfam" id="NF007922">
    <property type="entry name" value="PRK10637.1"/>
    <property type="match status" value="1"/>
</dbReference>
<evidence type="ECO:0000256" key="8">
    <source>
        <dbReference type="ARBA" id="ARBA00023027"/>
    </source>
</evidence>
<dbReference type="InterPro" id="IPR006366">
    <property type="entry name" value="CobA/CysG_C"/>
</dbReference>
<dbReference type="Proteomes" id="UP001159915">
    <property type="component" value="Unassembled WGS sequence"/>
</dbReference>
<keyword evidence="4 15" id="KW-0489">Methyltransferase</keyword>
<gene>
    <name evidence="15 20" type="primary">cysG</name>
    <name evidence="20" type="ORF">N5C10_04090</name>
</gene>
<dbReference type="FunFam" id="3.40.1010.10:FF:000001">
    <property type="entry name" value="Siroheme synthase"/>
    <property type="match status" value="1"/>
</dbReference>
<dbReference type="GO" id="GO:0032259">
    <property type="term" value="P:methylation"/>
    <property type="evidence" value="ECO:0007669"/>
    <property type="project" value="UniProtKB-KW"/>
</dbReference>
<dbReference type="PANTHER" id="PTHR45790">
    <property type="entry name" value="SIROHEME SYNTHASE-RELATED"/>
    <property type="match status" value="1"/>
</dbReference>
<dbReference type="InterPro" id="IPR000878">
    <property type="entry name" value="4pyrrol_Mease"/>
</dbReference>
<dbReference type="InterPro" id="IPR019478">
    <property type="entry name" value="Sirohaem_synthase_dimer_dom"/>
</dbReference>
<feature type="domain" description="Sirohaem synthase dimerisation" evidence="19">
    <location>
        <begin position="152"/>
        <end position="208"/>
    </location>
</feature>
<protein>
    <recommendedName>
        <fullName evidence="15">Siroheme synthase</fullName>
    </recommendedName>
    <domain>
        <recommendedName>
            <fullName evidence="15">Uroporphyrinogen-III C-methyltransferase</fullName>
            <shortName evidence="15">Urogen III methylase</shortName>
            <ecNumber evidence="15">2.1.1.107</ecNumber>
        </recommendedName>
        <alternativeName>
            <fullName evidence="15">SUMT</fullName>
        </alternativeName>
        <alternativeName>
            <fullName evidence="15">Uroporphyrinogen III methylase</fullName>
            <shortName evidence="15">UROM</shortName>
        </alternativeName>
    </domain>
    <domain>
        <recommendedName>
            <fullName evidence="15">Precorrin-2 dehydrogenase</fullName>
            <ecNumber evidence="15">1.3.1.76</ecNumber>
        </recommendedName>
    </domain>
    <domain>
        <recommendedName>
            <fullName evidence="15">Sirohydrochlorin ferrochelatase</fullName>
            <ecNumber evidence="15">4.99.1.4</ecNumber>
        </recommendedName>
    </domain>
</protein>
<feature type="modified residue" description="Phosphoserine" evidence="15">
    <location>
        <position position="129"/>
    </location>
</feature>
<dbReference type="PROSITE" id="PS00840">
    <property type="entry name" value="SUMT_2"/>
    <property type="match status" value="1"/>
</dbReference>
<keyword evidence="8 15" id="KW-0520">NAD</keyword>
<feature type="active site" description="Proton donor" evidence="15 16">
    <location>
        <position position="270"/>
    </location>
</feature>
<dbReference type="SUPFAM" id="SSF51735">
    <property type="entry name" value="NAD(P)-binding Rossmann-fold domains"/>
    <property type="match status" value="1"/>
</dbReference>
<evidence type="ECO:0000256" key="1">
    <source>
        <dbReference type="ARBA" id="ARBA00005010"/>
    </source>
</evidence>
<comment type="pathway">
    <text evidence="1 15">Porphyrin-containing compound metabolism; siroheme biosynthesis; sirohydrochlorin from precorrin-2: step 1/1.</text>
</comment>
<dbReference type="Gene3D" id="3.40.50.720">
    <property type="entry name" value="NAD(P)-binding Rossmann-like Domain"/>
    <property type="match status" value="1"/>
</dbReference>
<dbReference type="CDD" id="cd11642">
    <property type="entry name" value="SUMT"/>
    <property type="match status" value="1"/>
</dbReference>
<sequence length="458" mass="50536">MDIFPISLKLQQQPCLIVGGGHIAYRKAVLLHKAGAVIHVIAPDIDANLLQLVEESQGQYIQALYPAQIQLNDYRLVIAATDDYAVNTQVFEDCEALKILVNSVDDPPHCRFMVPAIVDRSPLVISVASNGTSPVLSRQIRTQLETSIPHGMGKLAEFSGKWRAAVKAKISNPDERRVFWEDLYASSLKEQVFHDNLVEADRLIEQALLKWKTPKGEVYLVGAGPGDPELLTLKALRLMQQADVVIYDRLVSPAIMELCRRDATKIYVGKARSNHAVPQEGINALLVEYASKGQRVCRLKGGDPFIFGRGGEEIQELFAAGVPFQVVPGITAASGCSAYAGIPLTHRDYAQSVRFLTGHLKEGSPELPWDELVYQNQTLVLYMGLVGLEKICEKLIEHGQRPDMPVALISKGTTPEQKVLVGTLEDIASKVEENHIQAPTLTIIGDVVSLREQLQWQD</sequence>
<evidence type="ECO:0000256" key="15">
    <source>
        <dbReference type="HAMAP-Rule" id="MF_01646"/>
    </source>
</evidence>
<keyword evidence="5 15" id="KW-0808">Transferase</keyword>
<evidence type="ECO:0000256" key="14">
    <source>
        <dbReference type="ARBA" id="ARBA00060548"/>
    </source>
</evidence>
<dbReference type="GO" id="GO:0043115">
    <property type="term" value="F:precorrin-2 dehydrogenase activity"/>
    <property type="evidence" value="ECO:0007669"/>
    <property type="project" value="UniProtKB-UniRule"/>
</dbReference>
<evidence type="ECO:0000256" key="3">
    <source>
        <dbReference type="ARBA" id="ARBA00022573"/>
    </source>
</evidence>
<dbReference type="RefSeq" id="WP_279669762.1">
    <property type="nucleotide sequence ID" value="NZ_JAOCBE010000001.1"/>
</dbReference>
<comment type="similarity">
    <text evidence="15">In the N-terminal section; belongs to the precorrin-2 dehydrogenase / sirohydrochlorin ferrochelatase family.</text>
</comment>
<dbReference type="InterPro" id="IPR012409">
    <property type="entry name" value="Sirohaem_synth"/>
</dbReference>
<dbReference type="Pfam" id="PF10414">
    <property type="entry name" value="CysG_dimeriser"/>
    <property type="match status" value="1"/>
</dbReference>
<evidence type="ECO:0000256" key="17">
    <source>
        <dbReference type="RuleBase" id="RU003960"/>
    </source>
</evidence>
<keyword evidence="9 15" id="KW-0456">Lyase</keyword>